<organism evidence="5 6">
    <name type="scientific">Penaeus vannamei</name>
    <name type="common">Whiteleg shrimp</name>
    <name type="synonym">Litopenaeus vannamei</name>
    <dbReference type="NCBI Taxonomy" id="6689"/>
    <lineage>
        <taxon>Eukaryota</taxon>
        <taxon>Metazoa</taxon>
        <taxon>Ecdysozoa</taxon>
        <taxon>Arthropoda</taxon>
        <taxon>Crustacea</taxon>
        <taxon>Multicrustacea</taxon>
        <taxon>Malacostraca</taxon>
        <taxon>Eumalacostraca</taxon>
        <taxon>Eucarida</taxon>
        <taxon>Decapoda</taxon>
        <taxon>Dendrobranchiata</taxon>
        <taxon>Penaeoidea</taxon>
        <taxon>Penaeidae</taxon>
        <taxon>Penaeus</taxon>
    </lineage>
</organism>
<dbReference type="InterPro" id="IPR029071">
    <property type="entry name" value="Ubiquitin-like_domsf"/>
</dbReference>
<dbReference type="SMART" id="SM00213">
    <property type="entry name" value="UBQ"/>
    <property type="match status" value="1"/>
</dbReference>
<evidence type="ECO:0000313" key="5">
    <source>
        <dbReference type="EMBL" id="ROT67752.1"/>
    </source>
</evidence>
<proteinExistence type="predicted"/>
<accession>A0A3R7LZU4</accession>
<dbReference type="GO" id="GO:0016020">
    <property type="term" value="C:membrane"/>
    <property type="evidence" value="ECO:0007669"/>
    <property type="project" value="TreeGrafter"/>
</dbReference>
<dbReference type="InterPro" id="IPR039773">
    <property type="entry name" value="BAG_chaperone_regulator"/>
</dbReference>
<dbReference type="Pfam" id="PF00240">
    <property type="entry name" value="ubiquitin"/>
    <property type="match status" value="1"/>
</dbReference>
<dbReference type="Pfam" id="PF02179">
    <property type="entry name" value="BAG"/>
    <property type="match status" value="1"/>
</dbReference>
<reference evidence="5 6" key="2">
    <citation type="submission" date="2019-01" db="EMBL/GenBank/DDBJ databases">
        <title>The decoding of complex shrimp genome reveals the adaptation for benthos swimmer, frequently molting mechanism and breeding impact on genome.</title>
        <authorList>
            <person name="Sun Y."/>
            <person name="Gao Y."/>
            <person name="Yu Y."/>
        </authorList>
    </citation>
    <scope>NUCLEOTIDE SEQUENCE [LARGE SCALE GENOMIC DNA]</scope>
    <source>
        <tissue evidence="5">Muscle</tissue>
    </source>
</reference>
<evidence type="ECO:0000259" key="3">
    <source>
        <dbReference type="PROSITE" id="PS50053"/>
    </source>
</evidence>
<evidence type="ECO:0000313" key="6">
    <source>
        <dbReference type="Proteomes" id="UP000283509"/>
    </source>
</evidence>
<dbReference type="InterPro" id="IPR000626">
    <property type="entry name" value="Ubiquitin-like_dom"/>
</dbReference>
<dbReference type="PANTHER" id="PTHR12329">
    <property type="entry name" value="BCL2-ASSOCIATED ATHANOGENE"/>
    <property type="match status" value="1"/>
</dbReference>
<gene>
    <name evidence="5" type="ORF">C7M84_014145</name>
</gene>
<dbReference type="Gene3D" id="3.10.20.90">
    <property type="entry name" value="Phosphatidylinositol 3-kinase Catalytic Subunit, Chain A, domain 1"/>
    <property type="match status" value="1"/>
</dbReference>
<dbReference type="PROSITE" id="PS50053">
    <property type="entry name" value="UBIQUITIN_2"/>
    <property type="match status" value="1"/>
</dbReference>
<dbReference type="SUPFAM" id="SSF54236">
    <property type="entry name" value="Ubiquitin-like"/>
    <property type="match status" value="1"/>
</dbReference>
<feature type="domain" description="Ubiquitin-like" evidence="3">
    <location>
        <begin position="4"/>
        <end position="81"/>
    </location>
</feature>
<dbReference type="SUPFAM" id="SSF63491">
    <property type="entry name" value="BAG domain"/>
    <property type="match status" value="1"/>
</dbReference>
<keyword evidence="2" id="KW-0143">Chaperone</keyword>
<dbReference type="OrthoDB" id="417450at2759"/>
<dbReference type="InterPro" id="IPR003103">
    <property type="entry name" value="BAG_domain"/>
</dbReference>
<dbReference type="GO" id="GO:0005634">
    <property type="term" value="C:nucleus"/>
    <property type="evidence" value="ECO:0007669"/>
    <property type="project" value="TreeGrafter"/>
</dbReference>
<evidence type="ECO:0000256" key="2">
    <source>
        <dbReference type="ARBA" id="ARBA00023186"/>
    </source>
</evidence>
<dbReference type="Gene3D" id="1.20.58.120">
    <property type="entry name" value="BAG domain"/>
    <property type="match status" value="1"/>
</dbReference>
<keyword evidence="6" id="KW-1185">Reference proteome</keyword>
<evidence type="ECO:0000256" key="1">
    <source>
        <dbReference type="ARBA" id="ARBA00022374"/>
    </source>
</evidence>
<dbReference type="GO" id="GO:0000774">
    <property type="term" value="F:adenyl-nucleotide exchange factor activity"/>
    <property type="evidence" value="ECO:0007669"/>
    <property type="project" value="TreeGrafter"/>
</dbReference>
<sequence>MGDAEYNILLCHGSSKYEVVVWGAMTLADLASKIEAVTHISQASMKIIFKGKNLADPGVTLASYGIGPGAKVMVLGKKYDPEDDASYQAVAQIDYSCSEVEKKLNDLLPEVDSIANGYMEPHLCGEALGKLKKQLLGVNEEFMRLLERLDGISFEENQAPARQKRKSVVQRIQHLMERTDQVQENINHLIKSYS</sequence>
<dbReference type="Proteomes" id="UP000283509">
    <property type="component" value="Unassembled WGS sequence"/>
</dbReference>
<feature type="domain" description="BAG" evidence="4">
    <location>
        <begin position="100"/>
        <end position="183"/>
    </location>
</feature>
<reference evidence="5 6" key="1">
    <citation type="submission" date="2018-04" db="EMBL/GenBank/DDBJ databases">
        <authorList>
            <person name="Zhang X."/>
            <person name="Yuan J."/>
            <person name="Li F."/>
            <person name="Xiang J."/>
        </authorList>
    </citation>
    <scope>NUCLEOTIDE SEQUENCE [LARGE SCALE GENOMIC DNA]</scope>
    <source>
        <tissue evidence="5">Muscle</tissue>
    </source>
</reference>
<name>A0A3R7LZU4_PENVA</name>
<dbReference type="SMART" id="SM00264">
    <property type="entry name" value="BAG"/>
    <property type="match status" value="1"/>
</dbReference>
<dbReference type="GO" id="GO:0051087">
    <property type="term" value="F:protein-folding chaperone binding"/>
    <property type="evidence" value="ECO:0007669"/>
    <property type="project" value="InterPro"/>
</dbReference>
<dbReference type="GO" id="GO:0050821">
    <property type="term" value="P:protein stabilization"/>
    <property type="evidence" value="ECO:0007669"/>
    <property type="project" value="TreeGrafter"/>
</dbReference>
<dbReference type="InterPro" id="IPR036533">
    <property type="entry name" value="BAG_dom_sf"/>
</dbReference>
<dbReference type="EMBL" id="QCYY01002763">
    <property type="protein sequence ID" value="ROT67752.1"/>
    <property type="molecule type" value="Genomic_DNA"/>
</dbReference>
<evidence type="ECO:0000259" key="4">
    <source>
        <dbReference type="PROSITE" id="PS51035"/>
    </source>
</evidence>
<comment type="caution">
    <text evidence="5">The sequence shown here is derived from an EMBL/GenBank/DDBJ whole genome shotgun (WGS) entry which is preliminary data.</text>
</comment>
<protein>
    <recommendedName>
        <fullName evidence="1">BAG family molecular chaperone regulator 1</fullName>
    </recommendedName>
</protein>
<dbReference type="AlphaFoldDB" id="A0A3R7LZU4"/>
<dbReference type="GO" id="GO:0005829">
    <property type="term" value="C:cytosol"/>
    <property type="evidence" value="ECO:0007669"/>
    <property type="project" value="TreeGrafter"/>
</dbReference>
<dbReference type="PANTHER" id="PTHR12329:SF16">
    <property type="entry name" value="BAG FAMILY MOLECULAR CHAPERONE REGULATOR 1"/>
    <property type="match status" value="1"/>
</dbReference>
<dbReference type="STRING" id="6689.A0A3R7LZU4"/>
<dbReference type="PROSITE" id="PS51035">
    <property type="entry name" value="BAG"/>
    <property type="match status" value="1"/>
</dbReference>